<organism evidence="4 5">
    <name type="scientific">Microvirga arabica</name>
    <dbReference type="NCBI Taxonomy" id="1128671"/>
    <lineage>
        <taxon>Bacteria</taxon>
        <taxon>Pseudomonadati</taxon>
        <taxon>Pseudomonadota</taxon>
        <taxon>Alphaproteobacteria</taxon>
        <taxon>Hyphomicrobiales</taxon>
        <taxon>Methylobacteriaceae</taxon>
        <taxon>Microvirga</taxon>
    </lineage>
</organism>
<keyword evidence="5" id="KW-1185">Reference proteome</keyword>
<dbReference type="InterPro" id="IPR011033">
    <property type="entry name" value="PRC_barrel-like_sf"/>
</dbReference>
<dbReference type="PANTHER" id="PTHR36505">
    <property type="entry name" value="BLR1072 PROTEIN"/>
    <property type="match status" value="1"/>
</dbReference>
<feature type="region of interest" description="Disordered" evidence="1">
    <location>
        <begin position="245"/>
        <end position="356"/>
    </location>
</feature>
<protein>
    <submittedName>
        <fullName evidence="4">PRC-barrel domain-containing protein</fullName>
    </submittedName>
</protein>
<dbReference type="EMBL" id="JBHOMY010000057">
    <property type="protein sequence ID" value="MFC1458547.1"/>
    <property type="molecule type" value="Genomic_DNA"/>
</dbReference>
<feature type="region of interest" description="Disordered" evidence="1">
    <location>
        <begin position="24"/>
        <end position="49"/>
    </location>
</feature>
<dbReference type="InterPro" id="IPR027275">
    <property type="entry name" value="PRC-brl_dom"/>
</dbReference>
<feature type="chain" id="PRO_5045926563" evidence="2">
    <location>
        <begin position="27"/>
        <end position="476"/>
    </location>
</feature>
<name>A0ABV6YB96_9HYPH</name>
<dbReference type="Pfam" id="PF05239">
    <property type="entry name" value="PRC"/>
    <property type="match status" value="2"/>
</dbReference>
<feature type="compositionally biased region" description="Polar residues" evidence="1">
    <location>
        <begin position="278"/>
        <end position="293"/>
    </location>
</feature>
<dbReference type="PANTHER" id="PTHR36505:SF1">
    <property type="entry name" value="BLR1072 PROTEIN"/>
    <property type="match status" value="1"/>
</dbReference>
<dbReference type="Proteomes" id="UP001593940">
    <property type="component" value="Unassembled WGS sequence"/>
</dbReference>
<proteinExistence type="predicted"/>
<dbReference type="SUPFAM" id="SSF50346">
    <property type="entry name" value="PRC-barrel domain"/>
    <property type="match status" value="2"/>
</dbReference>
<feature type="compositionally biased region" description="Basic and acidic residues" evidence="1">
    <location>
        <begin position="343"/>
        <end position="356"/>
    </location>
</feature>
<feature type="compositionally biased region" description="Low complexity" evidence="1">
    <location>
        <begin position="24"/>
        <end position="46"/>
    </location>
</feature>
<sequence>MKFFTMIILTSTALAPAVALAQGAGAQPGTPAQNQPGANQANQQGQTSQLRPIAVSEIQGKDMYTARGESVGEVERVILGQGNQAFGVVRFGEFLGLGGQSRIVPISRMMIQEDRIIVSGMSEAEFNGLQAYRENMAGYREAEPTYEARMQVAGAGRDSNNARANGSQIVLQQAAPTIRVNPAAPQVMVRQQQPQVTVNQAQPEIIVRQPQPTVRVDIPQPEIIVRMPEPDVNVALAQPQVEVRHPQPQVRVQQPPQQPQVQMVQDQQQPQVQIQRQANSEPNVQVQQSQGQPNVRYERAEPRVIVNQAQGQPNVRIERAGEGQQAAAAQKPSNQQVAQQRRGLTEQERQAARERLATDVDTTAAVDNQNVRTRPVSVDDMDDMDVYNARGEKLGDAERIVVDGNNKRYVVIGHGGFLGIGEDRVAFPLERFGISGDRLVIRGVTEEDIEAMDDYRDQAMNYRRLSNNDRLDLRVW</sequence>
<evidence type="ECO:0000259" key="3">
    <source>
        <dbReference type="Pfam" id="PF05239"/>
    </source>
</evidence>
<feature type="domain" description="PRC-barrel" evidence="3">
    <location>
        <begin position="378"/>
        <end position="446"/>
    </location>
</feature>
<keyword evidence="2" id="KW-0732">Signal</keyword>
<feature type="domain" description="PRC-barrel" evidence="3">
    <location>
        <begin position="54"/>
        <end position="123"/>
    </location>
</feature>
<evidence type="ECO:0000313" key="5">
    <source>
        <dbReference type="Proteomes" id="UP001593940"/>
    </source>
</evidence>
<accession>A0ABV6YB96</accession>
<dbReference type="Gene3D" id="2.30.30.240">
    <property type="entry name" value="PRC-barrel domain"/>
    <property type="match status" value="2"/>
</dbReference>
<reference evidence="4 5" key="1">
    <citation type="submission" date="2024-09" db="EMBL/GenBank/DDBJ databases">
        <title>Nodulacao em especies de Leguminosae Basais da Amazonia e Caracterizacao dos Rizobios e Bacterias Associadas aos Nodulos.</title>
        <authorList>
            <person name="Jambeiro I.C.A."/>
            <person name="Lopes I.S."/>
            <person name="Aguiar E.R.G.R."/>
            <person name="Santos A.F.J."/>
            <person name="Dos Santos J.M.F."/>
            <person name="Gross E."/>
        </authorList>
    </citation>
    <scope>NUCLEOTIDE SEQUENCE [LARGE SCALE GENOMIC DNA]</scope>
    <source>
        <strain evidence="4 5">BRUESC1165</strain>
    </source>
</reference>
<feature type="signal peptide" evidence="2">
    <location>
        <begin position="1"/>
        <end position="26"/>
    </location>
</feature>
<comment type="caution">
    <text evidence="4">The sequence shown here is derived from an EMBL/GenBank/DDBJ whole genome shotgun (WGS) entry which is preliminary data.</text>
</comment>
<gene>
    <name evidence="4" type="ORF">ACETIH_17940</name>
</gene>
<dbReference type="RefSeq" id="WP_377030463.1">
    <property type="nucleotide sequence ID" value="NZ_JBHOMY010000057.1"/>
</dbReference>
<evidence type="ECO:0000256" key="2">
    <source>
        <dbReference type="SAM" id="SignalP"/>
    </source>
</evidence>
<feature type="compositionally biased region" description="Low complexity" evidence="1">
    <location>
        <begin position="245"/>
        <end position="277"/>
    </location>
</feature>
<evidence type="ECO:0000313" key="4">
    <source>
        <dbReference type="EMBL" id="MFC1458547.1"/>
    </source>
</evidence>
<evidence type="ECO:0000256" key="1">
    <source>
        <dbReference type="SAM" id="MobiDB-lite"/>
    </source>
</evidence>